<gene>
    <name evidence="2" type="ORF">PCOR1329_LOCUS72995</name>
</gene>
<dbReference type="EMBL" id="CAUYUJ010019799">
    <property type="protein sequence ID" value="CAK0893739.1"/>
    <property type="molecule type" value="Genomic_DNA"/>
</dbReference>
<dbReference type="Proteomes" id="UP001189429">
    <property type="component" value="Unassembled WGS sequence"/>
</dbReference>
<reference evidence="2" key="1">
    <citation type="submission" date="2023-10" db="EMBL/GenBank/DDBJ databases">
        <authorList>
            <person name="Chen Y."/>
            <person name="Shah S."/>
            <person name="Dougan E. K."/>
            <person name="Thang M."/>
            <person name="Chan C."/>
        </authorList>
    </citation>
    <scope>NUCLEOTIDE SEQUENCE [LARGE SCALE GENOMIC DNA]</scope>
</reference>
<feature type="non-terminal residue" evidence="2">
    <location>
        <position position="1"/>
    </location>
</feature>
<feature type="compositionally biased region" description="Polar residues" evidence="1">
    <location>
        <begin position="54"/>
        <end position="66"/>
    </location>
</feature>
<accession>A0ABN9X339</accession>
<evidence type="ECO:0000313" key="3">
    <source>
        <dbReference type="Proteomes" id="UP001189429"/>
    </source>
</evidence>
<organism evidence="2 3">
    <name type="scientific">Prorocentrum cordatum</name>
    <dbReference type="NCBI Taxonomy" id="2364126"/>
    <lineage>
        <taxon>Eukaryota</taxon>
        <taxon>Sar</taxon>
        <taxon>Alveolata</taxon>
        <taxon>Dinophyceae</taxon>
        <taxon>Prorocentrales</taxon>
        <taxon>Prorocentraceae</taxon>
        <taxon>Prorocentrum</taxon>
    </lineage>
</organism>
<name>A0ABN9X339_9DINO</name>
<sequence length="89" mass="9573">ATTRFGSYVYNTLCVHEDPDIKARAIGALRQAKDQLQDNTHGTKLVKQVLENTPPQEASTVKTGKPTSAAKKLLDSEAAVDSMVTAGHH</sequence>
<evidence type="ECO:0000313" key="2">
    <source>
        <dbReference type="EMBL" id="CAK0893739.1"/>
    </source>
</evidence>
<comment type="caution">
    <text evidence="2">The sequence shown here is derived from an EMBL/GenBank/DDBJ whole genome shotgun (WGS) entry which is preliminary data.</text>
</comment>
<proteinExistence type="predicted"/>
<feature type="region of interest" description="Disordered" evidence="1">
    <location>
        <begin position="54"/>
        <end position="74"/>
    </location>
</feature>
<evidence type="ECO:0000256" key="1">
    <source>
        <dbReference type="SAM" id="MobiDB-lite"/>
    </source>
</evidence>
<keyword evidence="3" id="KW-1185">Reference proteome</keyword>
<protein>
    <submittedName>
        <fullName evidence="2">Uncharacterized protein</fullName>
    </submittedName>
</protein>